<feature type="compositionally biased region" description="Polar residues" evidence="1">
    <location>
        <begin position="24"/>
        <end position="40"/>
    </location>
</feature>
<name>A0AA97JBF7_EUBMA</name>
<protein>
    <submittedName>
        <fullName evidence="3">Uncharacterized protein LOC129329420</fullName>
    </submittedName>
</protein>
<dbReference type="Proteomes" id="UP001190640">
    <property type="component" value="Chromosome 4"/>
</dbReference>
<dbReference type="RefSeq" id="XP_054834968.1">
    <property type="nucleotide sequence ID" value="XM_054978993.1"/>
</dbReference>
<dbReference type="AlphaFoldDB" id="A0AA97JBF7"/>
<dbReference type="KEGG" id="emc:129329420"/>
<proteinExistence type="predicted"/>
<keyword evidence="2" id="KW-1185">Reference proteome</keyword>
<accession>A0AA97JBF7</accession>
<evidence type="ECO:0000313" key="3">
    <source>
        <dbReference type="RefSeq" id="XP_054834968.1"/>
    </source>
</evidence>
<reference evidence="3" key="1">
    <citation type="submission" date="2025-08" db="UniProtKB">
        <authorList>
            <consortium name="RefSeq"/>
        </authorList>
    </citation>
    <scope>IDENTIFICATION</scope>
    <source>
        <tissue evidence="3">Blood</tissue>
    </source>
</reference>
<dbReference type="GeneID" id="129329420"/>
<feature type="region of interest" description="Disordered" evidence="1">
    <location>
        <begin position="1"/>
        <end position="40"/>
    </location>
</feature>
<organism evidence="2 3">
    <name type="scientific">Eublepharis macularius</name>
    <name type="common">Leopard gecko</name>
    <name type="synonym">Cyrtodactylus macularius</name>
    <dbReference type="NCBI Taxonomy" id="481883"/>
    <lineage>
        <taxon>Eukaryota</taxon>
        <taxon>Metazoa</taxon>
        <taxon>Chordata</taxon>
        <taxon>Craniata</taxon>
        <taxon>Vertebrata</taxon>
        <taxon>Euteleostomi</taxon>
        <taxon>Lepidosauria</taxon>
        <taxon>Squamata</taxon>
        <taxon>Bifurcata</taxon>
        <taxon>Gekkota</taxon>
        <taxon>Eublepharidae</taxon>
        <taxon>Eublepharinae</taxon>
        <taxon>Eublepharis</taxon>
    </lineage>
</organism>
<evidence type="ECO:0000313" key="2">
    <source>
        <dbReference type="Proteomes" id="UP001190640"/>
    </source>
</evidence>
<evidence type="ECO:0000256" key="1">
    <source>
        <dbReference type="SAM" id="MobiDB-lite"/>
    </source>
</evidence>
<gene>
    <name evidence="3" type="primary">LOC129329420</name>
</gene>
<sequence length="276" mass="31032">MMRGRKQNLLPDHKRPGEAAGSSWPVSQQDGVKTSEEMSLNTSEGITSNFQPALSWDLERLIAAWAFRVILNGSPGQGDPARQTLQRKTEEGLLEMVRGLYRGLPTVLHLVGLLDVCGTRGDRANREETIPGGQERPSLPPLHCPRWNSPPHDKPWPLSQHLSYWMQSNRAGVQANALSLYSSLLSDGCHLLSFHDFFEPDIGHLRALPSHSQMDPKAGIREQARESMCQLLNILLGQKCLGGRDNRLRWKAENRQAWKSQYQNVICMGKERCPMP</sequence>